<dbReference type="AlphaFoldDB" id="A0A7S2ED53"/>
<accession>A0A7S2ED53</accession>
<dbReference type="EMBL" id="HBGN01016778">
    <property type="protein sequence ID" value="CAD9329528.1"/>
    <property type="molecule type" value="Transcribed_RNA"/>
</dbReference>
<feature type="region of interest" description="Disordered" evidence="1">
    <location>
        <begin position="1"/>
        <end position="20"/>
    </location>
</feature>
<organism evidence="2">
    <name type="scientific">Ditylum brightwellii</name>
    <dbReference type="NCBI Taxonomy" id="49249"/>
    <lineage>
        <taxon>Eukaryota</taxon>
        <taxon>Sar</taxon>
        <taxon>Stramenopiles</taxon>
        <taxon>Ochrophyta</taxon>
        <taxon>Bacillariophyta</taxon>
        <taxon>Mediophyceae</taxon>
        <taxon>Lithodesmiophycidae</taxon>
        <taxon>Lithodesmiales</taxon>
        <taxon>Lithodesmiaceae</taxon>
        <taxon>Ditylum</taxon>
    </lineage>
</organism>
<reference evidence="2" key="1">
    <citation type="submission" date="2021-01" db="EMBL/GenBank/DDBJ databases">
        <authorList>
            <person name="Corre E."/>
            <person name="Pelletier E."/>
            <person name="Niang G."/>
            <person name="Scheremetjew M."/>
            <person name="Finn R."/>
            <person name="Kale V."/>
            <person name="Holt S."/>
            <person name="Cochrane G."/>
            <person name="Meng A."/>
            <person name="Brown T."/>
            <person name="Cohen L."/>
        </authorList>
    </citation>
    <scope>NUCLEOTIDE SEQUENCE</scope>
    <source>
        <strain evidence="2">Pop2</strain>
    </source>
</reference>
<protein>
    <submittedName>
        <fullName evidence="2">Uncharacterized protein</fullName>
    </submittedName>
</protein>
<sequence length="117" mass="13576">MSDLMNRLKRHHDDSNKCCHSRTCHRRHLKQKNHEKDPCSLQTETMNMKDDFDGNDSNLAFQTKHNNNKTTVTKKDDNPKPKCTNLICQDTIILRHGHTTPDAFSLVQLLDFSAVFL</sequence>
<evidence type="ECO:0000313" key="2">
    <source>
        <dbReference type="EMBL" id="CAD9329528.1"/>
    </source>
</evidence>
<evidence type="ECO:0000256" key="1">
    <source>
        <dbReference type="SAM" id="MobiDB-lite"/>
    </source>
</evidence>
<proteinExistence type="predicted"/>
<name>A0A7S2ED53_9STRA</name>
<gene>
    <name evidence="2" type="ORF">DBRI1063_LOCUS10806</name>
</gene>